<accession>A0A553SKM7</accession>
<keyword evidence="5 6" id="KW-0472">Membrane</keyword>
<dbReference type="InterPro" id="IPR001279">
    <property type="entry name" value="Metallo-B-lactamas"/>
</dbReference>
<keyword evidence="4 6" id="KW-1133">Transmembrane helix</keyword>
<comment type="subcellular location">
    <subcellularLocation>
        <location evidence="1">Cell membrane</location>
        <topology evidence="1">Multi-pass membrane protein</topology>
    </subcellularLocation>
</comment>
<evidence type="ECO:0000256" key="6">
    <source>
        <dbReference type="SAM" id="Phobius"/>
    </source>
</evidence>
<dbReference type="NCBIfam" id="TIGR00361">
    <property type="entry name" value="ComEC_Rec2"/>
    <property type="match status" value="1"/>
</dbReference>
<feature type="transmembrane region" description="Helical" evidence="6">
    <location>
        <begin position="142"/>
        <end position="165"/>
    </location>
</feature>
<dbReference type="InterPro" id="IPR052159">
    <property type="entry name" value="Competence_DNA_uptake"/>
</dbReference>
<feature type="transmembrane region" description="Helical" evidence="6">
    <location>
        <begin position="200"/>
        <end position="217"/>
    </location>
</feature>
<dbReference type="InterPro" id="IPR004477">
    <property type="entry name" value="ComEC_N"/>
</dbReference>
<feature type="domain" description="Metallo-beta-lactamase" evidence="7">
    <location>
        <begin position="379"/>
        <end position="593"/>
    </location>
</feature>
<dbReference type="GO" id="GO:0005886">
    <property type="term" value="C:plasma membrane"/>
    <property type="evidence" value="ECO:0007669"/>
    <property type="project" value="UniProtKB-SubCell"/>
</dbReference>
<evidence type="ECO:0000313" key="8">
    <source>
        <dbReference type="EMBL" id="TRZ37519.1"/>
    </source>
</evidence>
<evidence type="ECO:0000256" key="2">
    <source>
        <dbReference type="ARBA" id="ARBA00022475"/>
    </source>
</evidence>
<dbReference type="Pfam" id="PF00753">
    <property type="entry name" value="Lactamase_B"/>
    <property type="match status" value="1"/>
</dbReference>
<dbReference type="AlphaFoldDB" id="A0A553SKM7"/>
<dbReference type="InterPro" id="IPR004797">
    <property type="entry name" value="Competence_ComEC/Rec2"/>
</dbReference>
<organism evidence="8 9">
    <name type="scientific">Niallia circulans</name>
    <name type="common">Bacillus circulans</name>
    <dbReference type="NCBI Taxonomy" id="1397"/>
    <lineage>
        <taxon>Bacteria</taxon>
        <taxon>Bacillati</taxon>
        <taxon>Bacillota</taxon>
        <taxon>Bacilli</taxon>
        <taxon>Bacillales</taxon>
        <taxon>Bacillaceae</taxon>
        <taxon>Niallia</taxon>
    </lineage>
</organism>
<name>A0A553SKM7_NIACI</name>
<dbReference type="Proteomes" id="UP000319837">
    <property type="component" value="Unassembled WGS sequence"/>
</dbReference>
<dbReference type="CDD" id="cd07731">
    <property type="entry name" value="ComA-like_MBL-fold"/>
    <property type="match status" value="1"/>
</dbReference>
<gene>
    <name evidence="8" type="ORF">CEQ21_18895</name>
</gene>
<dbReference type="Pfam" id="PF03772">
    <property type="entry name" value="Competence"/>
    <property type="match status" value="1"/>
</dbReference>
<reference evidence="9" key="1">
    <citation type="submission" date="2018-10" db="EMBL/GenBank/DDBJ databases">
        <title>FDA dAtabase for Regulatory Grade micrObial Sequences (FDA-ARGOS): Supporting development and validation of Infectious Disease Dx tests.</title>
        <authorList>
            <person name="Minogue T."/>
            <person name="Wolcott M."/>
            <person name="Wasieloski L."/>
            <person name="Aguilar W."/>
            <person name="Moore D."/>
            <person name="Tallon L."/>
            <person name="Sadzewicz L."/>
            <person name="Sengamalay N."/>
            <person name="Ott S."/>
            <person name="Godinez A."/>
            <person name="Nagaraj S."/>
            <person name="Vavikolanu K."/>
            <person name="Vyas G."/>
            <person name="Nadendla S."/>
            <person name="George J."/>
            <person name="Sichtig H."/>
        </authorList>
    </citation>
    <scope>NUCLEOTIDE SEQUENCE [LARGE SCALE GENOMIC DNA]</scope>
    <source>
        <strain evidence="9">FDAARGOS_343</strain>
    </source>
</reference>
<protein>
    <submittedName>
        <fullName evidence="8">DNA internalization-related competence protein ComEC/Rec2</fullName>
    </submittedName>
</protein>
<evidence type="ECO:0000256" key="4">
    <source>
        <dbReference type="ARBA" id="ARBA00022989"/>
    </source>
</evidence>
<evidence type="ECO:0000256" key="1">
    <source>
        <dbReference type="ARBA" id="ARBA00004651"/>
    </source>
</evidence>
<feature type="transmembrane region" description="Helical" evidence="6">
    <location>
        <begin position="177"/>
        <end position="194"/>
    </location>
</feature>
<feature type="transmembrane region" description="Helical" evidence="6">
    <location>
        <begin position="325"/>
        <end position="342"/>
    </location>
</feature>
<feature type="transmembrane region" description="Helical" evidence="6">
    <location>
        <begin position="268"/>
        <end position="291"/>
    </location>
</feature>
<keyword evidence="2" id="KW-1003">Cell membrane</keyword>
<dbReference type="GO" id="GO:0030420">
    <property type="term" value="P:establishment of competence for transformation"/>
    <property type="evidence" value="ECO:0007669"/>
    <property type="project" value="InterPro"/>
</dbReference>
<dbReference type="PANTHER" id="PTHR30619">
    <property type="entry name" value="DNA INTERNALIZATION/COMPETENCE PROTEIN COMEC/REC2"/>
    <property type="match status" value="1"/>
</dbReference>
<dbReference type="InterPro" id="IPR036866">
    <property type="entry name" value="RibonucZ/Hydroxyglut_hydro"/>
</dbReference>
<feature type="transmembrane region" description="Helical" evidence="6">
    <location>
        <begin position="229"/>
        <end position="248"/>
    </location>
</feature>
<sequence length="640" mass="72252">MTGKLIKPSPAANEGMFDYNSYLTGKSIHWLLEVERKGFSSCEQTNFHPLYFILMLREKGISWINTVFTEQTAPVAIALLFGDRDYMAGDIQTAYQKIGIVHLLAISGSHVILLIGMSYYGLLRIGVTRQRSITILMFFLPAYTILTGLSPSVIRAVSTAMLVLIQKKWQRTSYSSIDLLSIAFVIYLFLFPRIVHDIGFQLSFVVSLFLLLSTTILKQKEKQRWKMYILTAYFCELSVLPFLLIYFHELPVLSLLANLVYIPFYSVLLPYCIIVFLLSMLFVKMTTLFLYPLDQLSMLSDWLALTAAKLPHVTMIFGKPDKLELLLYILLIPLFFYLYEAFPDKRKSIFLIPLSLLLFQHANNVWSPYGEVAFINVGQGDSVLIHEPYNQGTYLIDTGGTVTFQQEKWAEREDRYEVGEDTLVPYLKSKGISKIDKLILTHGDLDHIGGSTAVIENLHVEQILMAKTNWNLTDGELGICKLAKQKNIPVLFVESGKRWLSRDAGFQILAPIAGAEYSEGENDGSLVISARIGGITWLFTGDIEEIGEGMLLNKNTELKADILKVAHHGSKTSTTEAFLHAVDPTVAIISAGKNNSYGHPNKDVLERLHAKNITVWRTDLNGTISFKYSQKKGTFFLQMP</sequence>
<evidence type="ECO:0000313" key="9">
    <source>
        <dbReference type="Proteomes" id="UP000319837"/>
    </source>
</evidence>
<evidence type="ECO:0000256" key="3">
    <source>
        <dbReference type="ARBA" id="ARBA00022692"/>
    </source>
</evidence>
<dbReference type="InterPro" id="IPR035681">
    <property type="entry name" value="ComA-like_MBL"/>
</dbReference>
<comment type="caution">
    <text evidence="8">The sequence shown here is derived from an EMBL/GenBank/DDBJ whole genome shotgun (WGS) entry which is preliminary data.</text>
</comment>
<dbReference type="SUPFAM" id="SSF56281">
    <property type="entry name" value="Metallo-hydrolase/oxidoreductase"/>
    <property type="match status" value="1"/>
</dbReference>
<evidence type="ECO:0000256" key="5">
    <source>
        <dbReference type="ARBA" id="ARBA00023136"/>
    </source>
</evidence>
<dbReference type="PANTHER" id="PTHR30619:SF1">
    <property type="entry name" value="RECOMBINATION PROTEIN 2"/>
    <property type="match status" value="1"/>
</dbReference>
<dbReference type="SMART" id="SM00849">
    <property type="entry name" value="Lactamase_B"/>
    <property type="match status" value="1"/>
</dbReference>
<dbReference type="Gene3D" id="3.60.15.10">
    <property type="entry name" value="Ribonuclease Z/Hydroxyacylglutathione hydrolase-like"/>
    <property type="match status" value="1"/>
</dbReference>
<keyword evidence="3 6" id="KW-0812">Transmembrane</keyword>
<dbReference type="EMBL" id="RIBP01000004">
    <property type="protein sequence ID" value="TRZ37519.1"/>
    <property type="molecule type" value="Genomic_DNA"/>
</dbReference>
<evidence type="ECO:0000259" key="7">
    <source>
        <dbReference type="SMART" id="SM00849"/>
    </source>
</evidence>
<dbReference type="NCBIfam" id="TIGR00360">
    <property type="entry name" value="ComEC_N-term"/>
    <property type="match status" value="1"/>
</dbReference>
<proteinExistence type="predicted"/>
<feature type="transmembrane region" description="Helical" evidence="6">
    <location>
        <begin position="100"/>
        <end position="122"/>
    </location>
</feature>